<dbReference type="PANTHER" id="PTHR46470">
    <property type="entry name" value="N-ACYLNEURAMINATE-9-PHOSPHATASE"/>
    <property type="match status" value="1"/>
</dbReference>
<keyword evidence="6" id="KW-1185">Reference proteome</keyword>
<evidence type="ECO:0000256" key="2">
    <source>
        <dbReference type="ARBA" id="ARBA00022723"/>
    </source>
</evidence>
<dbReference type="NCBIfam" id="TIGR01549">
    <property type="entry name" value="HAD-SF-IA-v1"/>
    <property type="match status" value="1"/>
</dbReference>
<accession>A0ABW7MVP8</accession>
<dbReference type="EMBL" id="JBAWKC010000003">
    <property type="protein sequence ID" value="MFH6769227.1"/>
    <property type="molecule type" value="Genomic_DNA"/>
</dbReference>
<dbReference type="SFLD" id="SFLDS00003">
    <property type="entry name" value="Haloacid_Dehalogenase"/>
    <property type="match status" value="1"/>
</dbReference>
<dbReference type="InterPro" id="IPR051400">
    <property type="entry name" value="HAD-like_hydrolase"/>
</dbReference>
<dbReference type="RefSeq" id="WP_395438467.1">
    <property type="nucleotide sequence ID" value="NZ_JBAWKC010000003.1"/>
</dbReference>
<dbReference type="SFLD" id="SFLDG01129">
    <property type="entry name" value="C1.5:_HAD__Beta-PGM__Phosphata"/>
    <property type="match status" value="1"/>
</dbReference>
<dbReference type="GO" id="GO:0016787">
    <property type="term" value="F:hydrolase activity"/>
    <property type="evidence" value="ECO:0007669"/>
    <property type="project" value="UniProtKB-KW"/>
</dbReference>
<evidence type="ECO:0000256" key="4">
    <source>
        <dbReference type="ARBA" id="ARBA00022842"/>
    </source>
</evidence>
<evidence type="ECO:0000313" key="5">
    <source>
        <dbReference type="EMBL" id="MFH6769227.1"/>
    </source>
</evidence>
<evidence type="ECO:0000256" key="1">
    <source>
        <dbReference type="ARBA" id="ARBA00001946"/>
    </source>
</evidence>
<name>A0ABW7MVP8_9FLAO</name>
<sequence>MIIKNNTMVVVFDLDDTLYQEIDFLKSAFQEISDILSKEVAESAETLYRYMLQCYKTGGDTFQTVIETYGVQKYNLTDLVAIYRNHYPDIALSHDTQDVLNSIKKEAYKVGLITDGRALQQHHKLKALGLQDYFDATVISESFGSSKPDARNYEYYETLFGVTYHYVYVGDNTNKDFIAPNALGWTTVCLKDKGRNIHKQEFKGDDSKQPQFVIRHLSELSSLLFKLPTTS</sequence>
<dbReference type="Gene3D" id="3.40.50.1000">
    <property type="entry name" value="HAD superfamily/HAD-like"/>
    <property type="match status" value="1"/>
</dbReference>
<dbReference type="Gene3D" id="1.10.150.520">
    <property type="match status" value="1"/>
</dbReference>
<dbReference type="SUPFAM" id="SSF56784">
    <property type="entry name" value="HAD-like"/>
    <property type="match status" value="1"/>
</dbReference>
<evidence type="ECO:0000256" key="3">
    <source>
        <dbReference type="ARBA" id="ARBA00022801"/>
    </source>
</evidence>
<dbReference type="InterPro" id="IPR036412">
    <property type="entry name" value="HAD-like_sf"/>
</dbReference>
<comment type="cofactor">
    <cofactor evidence="1">
        <name>Mg(2+)</name>
        <dbReference type="ChEBI" id="CHEBI:18420"/>
    </cofactor>
</comment>
<evidence type="ECO:0000313" key="6">
    <source>
        <dbReference type="Proteomes" id="UP001610104"/>
    </source>
</evidence>
<reference evidence="5 6" key="1">
    <citation type="submission" date="2024-02" db="EMBL/GenBank/DDBJ databases">
        <title>A Gaetbulibacter species isolated from tidal flats and genomic insights of their niches.</title>
        <authorList>
            <person name="Ye Y."/>
        </authorList>
    </citation>
    <scope>NUCLEOTIDE SEQUENCE [LARGE SCALE GENOMIC DNA]</scope>
    <source>
        <strain evidence="5 6">KEM-8</strain>
    </source>
</reference>
<organism evidence="5 6">
    <name type="scientific">Gaetbulibacter aquiaggeris</name>
    <dbReference type="NCBI Taxonomy" id="1735373"/>
    <lineage>
        <taxon>Bacteria</taxon>
        <taxon>Pseudomonadati</taxon>
        <taxon>Bacteroidota</taxon>
        <taxon>Flavobacteriia</taxon>
        <taxon>Flavobacteriales</taxon>
        <taxon>Flavobacteriaceae</taxon>
        <taxon>Gaetbulibacter</taxon>
    </lineage>
</organism>
<dbReference type="InterPro" id="IPR023214">
    <property type="entry name" value="HAD_sf"/>
</dbReference>
<comment type="caution">
    <text evidence="5">The sequence shown here is derived from an EMBL/GenBank/DDBJ whole genome shotgun (WGS) entry which is preliminary data.</text>
</comment>
<proteinExistence type="predicted"/>
<dbReference type="PANTHER" id="PTHR46470:SF2">
    <property type="entry name" value="GLYCERALDEHYDE 3-PHOSPHATE PHOSPHATASE"/>
    <property type="match status" value="1"/>
</dbReference>
<gene>
    <name evidence="5" type="ORF">V8G56_10805</name>
</gene>
<protein>
    <submittedName>
        <fullName evidence="5">HAD family hydrolase</fullName>
        <ecNumber evidence="5">3.1.3.-</ecNumber>
    </submittedName>
</protein>
<dbReference type="InterPro" id="IPR041492">
    <property type="entry name" value="HAD_2"/>
</dbReference>
<dbReference type="Pfam" id="PF13419">
    <property type="entry name" value="HAD_2"/>
    <property type="match status" value="1"/>
</dbReference>
<dbReference type="EC" id="3.1.3.-" evidence="5"/>
<keyword evidence="3 5" id="KW-0378">Hydrolase</keyword>
<dbReference type="Proteomes" id="UP001610104">
    <property type="component" value="Unassembled WGS sequence"/>
</dbReference>
<dbReference type="InterPro" id="IPR006439">
    <property type="entry name" value="HAD-SF_hydro_IA"/>
</dbReference>
<keyword evidence="4" id="KW-0460">Magnesium</keyword>
<keyword evidence="2" id="KW-0479">Metal-binding</keyword>